<dbReference type="FunFam" id="3.30.830.10:FF:000034">
    <property type="entry name" value="presequence protease 1, chloroplastic/mitochondrial"/>
    <property type="match status" value="1"/>
</dbReference>
<dbReference type="SMART" id="SM01264">
    <property type="entry name" value="M16C_associated"/>
    <property type="match status" value="1"/>
</dbReference>
<dbReference type="SUPFAM" id="SSF63411">
    <property type="entry name" value="LuxS/MPP-like metallohydrolase"/>
    <property type="match status" value="4"/>
</dbReference>
<name>A0A7C8LRE5_9FIRM</name>
<dbReference type="RefSeq" id="WP_158738843.1">
    <property type="nucleotide sequence ID" value="NZ_WSLF01000001.1"/>
</dbReference>
<dbReference type="EMBL" id="WSLF01000001">
    <property type="protein sequence ID" value="KAE9636925.1"/>
    <property type="molecule type" value="Genomic_DNA"/>
</dbReference>
<protein>
    <submittedName>
        <fullName evidence="3">Insulinase family protein</fullName>
    </submittedName>
</protein>
<dbReference type="InterPro" id="IPR007863">
    <property type="entry name" value="Peptidase_M16_C"/>
</dbReference>
<dbReference type="Pfam" id="PF05193">
    <property type="entry name" value="Peptidase_M16_C"/>
    <property type="match status" value="1"/>
</dbReference>
<dbReference type="OrthoDB" id="9762027at2"/>
<dbReference type="GO" id="GO:0016485">
    <property type="term" value="P:protein processing"/>
    <property type="evidence" value="ECO:0007669"/>
    <property type="project" value="TreeGrafter"/>
</dbReference>
<dbReference type="InterPro" id="IPR011765">
    <property type="entry name" value="Pept_M16_N"/>
</dbReference>
<dbReference type="AlphaFoldDB" id="A0A7C8LRE5"/>
<reference evidence="3 4" key="1">
    <citation type="submission" date="2019-12" db="EMBL/GenBank/DDBJ databases">
        <title>Defluviitalea raffinosedens, isolated from a biogas fermenter, genome sequencing and characterization.</title>
        <authorList>
            <person name="Rettenmaier R."/>
            <person name="Schneider M."/>
            <person name="Neuhaus K."/>
            <person name="Liebl W."/>
            <person name="Zverlov V."/>
        </authorList>
    </citation>
    <scope>NUCLEOTIDE SEQUENCE [LARGE SCALE GENOMIC DNA]</scope>
    <source>
        <strain evidence="3 4">249c-K6</strain>
    </source>
</reference>
<dbReference type="InterPro" id="IPR055130">
    <property type="entry name" value="PreP_C"/>
</dbReference>
<dbReference type="Proteomes" id="UP000483018">
    <property type="component" value="Unassembled WGS sequence"/>
</dbReference>
<proteinExistence type="predicted"/>
<dbReference type="Pfam" id="PF22516">
    <property type="entry name" value="PreP_C"/>
    <property type="match status" value="1"/>
</dbReference>
<dbReference type="Pfam" id="PF00675">
    <property type="entry name" value="Peptidase_M16"/>
    <property type="match status" value="1"/>
</dbReference>
<dbReference type="PANTHER" id="PTHR43016">
    <property type="entry name" value="PRESEQUENCE PROTEASE"/>
    <property type="match status" value="1"/>
</dbReference>
<comment type="caution">
    <text evidence="3">The sequence shown here is derived from an EMBL/GenBank/DDBJ whole genome shotgun (WGS) entry which is preliminary data.</text>
</comment>
<dbReference type="GO" id="GO:0004222">
    <property type="term" value="F:metalloendopeptidase activity"/>
    <property type="evidence" value="ECO:0007669"/>
    <property type="project" value="TreeGrafter"/>
</dbReference>
<dbReference type="Gene3D" id="3.30.830.10">
    <property type="entry name" value="Metalloenzyme, LuxS/M16 peptidase-like"/>
    <property type="match status" value="4"/>
</dbReference>
<dbReference type="PANTHER" id="PTHR43016:SF13">
    <property type="entry name" value="PRESEQUENCE PROTEASE, MITOCHONDRIAL"/>
    <property type="match status" value="1"/>
</dbReference>
<dbReference type="GO" id="GO:0046872">
    <property type="term" value="F:metal ion binding"/>
    <property type="evidence" value="ECO:0007669"/>
    <property type="project" value="InterPro"/>
</dbReference>
<sequence>MELKSIIHGFKLLDEKQVKELNSTARLFVHEKSGAKLLNIENDDENKVFAITFRTPPTDSTGLSHILEHSVLCGSRKFPAKDPFVELAKGSLNTYLNAMTFSDKTMYPIASTNEKDFMNLMDVYLDAVFYPNIYKYPEILMQEGWHYELEKPEDDITYKGVVYNEMKGAFSSPEAILFRKIQESVLPDTPYGVESGGDPEYIPDLTYEDFLAFHKKYYHPSNSYIYLYGNGNLEEQMKFINEEYLSNFDKQDIDSSIPIQESFDKIKEIHVDYPISPEEGEREKTFLSLNYAIDRSTNPEIYLAFQILEYLLLETPAAPLKKALLDAGIGKDVFGSFDMSIQQPIFSIVVKNSDKDKKELFEKTVYDTLNKLVNDGIDKKLIQAAVNSKEFSLREADTRSYPKGLIYAIKVMDSWLYDSDPLINLQYEPTLEKIKESFTSPYFENLIRKYILDNTHGTLLILNPKKGLLEERTKKVKQKLSEYKAKLSDQEINELIHQTEKLKERQTTPDDPKDIEKIPVLSLSDINKEAEKIPQEEKGENDVKVLFHPLFTNKITYLNLYFDLKVVEQKLIPYAGMLVGILGKMDTEKYSYADLANEINIHTGGIHFYAETYGMNGDSKAYESKFIVKAKALTEKLPQLIGLMKEIIIATSFENDKRLLEIIREMKSRMEMALNSQGHSVVSDRLLAYFSEKGQFAEILKGFSFYKFVEDIEENFESRKKELIANLKEAANQIFNVNNLLIGVTAQEEDYVEFQKHITELLGSLNTAPVTQQKYSFDFSIKNEGLMTQSDIQYVAKGYNFLELGYPYSGSLQVLKTIIGLDYLWNRVRVQGGAYGAFINFSRNGNVYFSSYRDPNLKKTLKVYDEAGEYLEKFDANEREMTKYIIGTISKYDFPLSPSMKGEKAVSQYISKVTYEDIQKERDEILGTRKKDIINYKKMMQELSQQNYICVMGNKDVIKENKDIFEHLIDVFK</sequence>
<feature type="coiled-coil region" evidence="1">
    <location>
        <begin position="466"/>
        <end position="505"/>
    </location>
</feature>
<dbReference type="InterPro" id="IPR011249">
    <property type="entry name" value="Metalloenz_LuxS/M16"/>
</dbReference>
<dbReference type="Pfam" id="PF08367">
    <property type="entry name" value="M16C_assoc"/>
    <property type="match status" value="1"/>
</dbReference>
<evidence type="ECO:0000313" key="3">
    <source>
        <dbReference type="EMBL" id="KAE9636925.1"/>
    </source>
</evidence>
<evidence type="ECO:0000313" key="4">
    <source>
        <dbReference type="Proteomes" id="UP000483018"/>
    </source>
</evidence>
<gene>
    <name evidence="3" type="ORF">GND95_00395</name>
</gene>
<organism evidence="3 4">
    <name type="scientific">Defluviitalea raffinosedens</name>
    <dbReference type="NCBI Taxonomy" id="1450156"/>
    <lineage>
        <taxon>Bacteria</taxon>
        <taxon>Bacillati</taxon>
        <taxon>Bacillota</taxon>
        <taxon>Clostridia</taxon>
        <taxon>Lachnospirales</taxon>
        <taxon>Defluviitaleaceae</taxon>
        <taxon>Defluviitalea</taxon>
    </lineage>
</organism>
<feature type="coiled-coil region" evidence="1">
    <location>
        <begin position="713"/>
        <end position="740"/>
    </location>
</feature>
<keyword evidence="1" id="KW-0175">Coiled coil</keyword>
<feature type="domain" description="Peptidase M16C associated" evidence="2">
    <location>
        <begin position="462"/>
        <end position="712"/>
    </location>
</feature>
<evidence type="ECO:0000259" key="2">
    <source>
        <dbReference type="SMART" id="SM01264"/>
    </source>
</evidence>
<evidence type="ECO:0000256" key="1">
    <source>
        <dbReference type="SAM" id="Coils"/>
    </source>
</evidence>
<dbReference type="InterPro" id="IPR013578">
    <property type="entry name" value="Peptidase_M16C_assoc"/>
</dbReference>
<keyword evidence="4" id="KW-1185">Reference proteome</keyword>
<accession>A0A7C8LRE5</accession>